<evidence type="ECO:0000313" key="2">
    <source>
        <dbReference type="EMBL" id="PPR00504.1"/>
    </source>
</evidence>
<keyword evidence="1" id="KW-0812">Transmembrane</keyword>
<accession>A0A409YBW8</accession>
<proteinExistence type="predicted"/>
<evidence type="ECO:0000313" key="3">
    <source>
        <dbReference type="Proteomes" id="UP000284842"/>
    </source>
</evidence>
<gene>
    <name evidence="2" type="ORF">CVT24_005528</name>
</gene>
<dbReference type="STRING" id="181874.A0A409YBW8"/>
<reference evidence="2 3" key="1">
    <citation type="journal article" date="2018" name="Evol. Lett.">
        <title>Horizontal gene cluster transfer increased hallucinogenic mushroom diversity.</title>
        <authorList>
            <person name="Reynolds H.T."/>
            <person name="Vijayakumar V."/>
            <person name="Gluck-Thaler E."/>
            <person name="Korotkin H.B."/>
            <person name="Matheny P.B."/>
            <person name="Slot J.C."/>
        </authorList>
    </citation>
    <scope>NUCLEOTIDE SEQUENCE [LARGE SCALE GENOMIC DNA]</scope>
    <source>
        <strain evidence="2 3">2629</strain>
    </source>
</reference>
<dbReference type="OrthoDB" id="4261061at2759"/>
<organism evidence="2 3">
    <name type="scientific">Panaeolus cyanescens</name>
    <dbReference type="NCBI Taxonomy" id="181874"/>
    <lineage>
        <taxon>Eukaryota</taxon>
        <taxon>Fungi</taxon>
        <taxon>Dikarya</taxon>
        <taxon>Basidiomycota</taxon>
        <taxon>Agaricomycotina</taxon>
        <taxon>Agaricomycetes</taxon>
        <taxon>Agaricomycetidae</taxon>
        <taxon>Agaricales</taxon>
        <taxon>Agaricineae</taxon>
        <taxon>Galeropsidaceae</taxon>
        <taxon>Panaeolus</taxon>
    </lineage>
</organism>
<keyword evidence="3" id="KW-1185">Reference proteome</keyword>
<protein>
    <submittedName>
        <fullName evidence="2">Uncharacterized protein</fullName>
    </submittedName>
</protein>
<feature type="transmembrane region" description="Helical" evidence="1">
    <location>
        <begin position="149"/>
        <end position="173"/>
    </location>
</feature>
<evidence type="ECO:0000256" key="1">
    <source>
        <dbReference type="SAM" id="Phobius"/>
    </source>
</evidence>
<sequence>MSGPAINVVAPGFSLTNRWLLYTSLMLTPTQATAGLGSSAPINLGFLAYNGYQQYLWYSAAKNKQLHALSLIPPYLNFIYSVTYLGGVPSGNIVVGGISATASAALIMMNVATSWVSITTNLPEGDDVYAYYCFGWKTLSKSSRRSFTAWNVFDTLFSIAMAVCCFFVAFVSWDYFKEHKDSKEFKMEKISSALAAVVLGPPIVLLLIGWELIMWIELIVQRNHIVSETNMIAVYLFIAQVVLMIIGFMVDGVGLLGKKYRIFSRFRWPSKPSTTKRVTDESSGIQQIELTPRV</sequence>
<dbReference type="Proteomes" id="UP000284842">
    <property type="component" value="Unassembled WGS sequence"/>
</dbReference>
<dbReference type="InParanoid" id="A0A409YBW8"/>
<feature type="transmembrane region" description="Helical" evidence="1">
    <location>
        <begin position="232"/>
        <end position="257"/>
    </location>
</feature>
<name>A0A409YBW8_9AGAR</name>
<keyword evidence="1" id="KW-1133">Transmembrane helix</keyword>
<dbReference type="AlphaFoldDB" id="A0A409YBW8"/>
<feature type="transmembrane region" description="Helical" evidence="1">
    <location>
        <begin position="194"/>
        <end position="220"/>
    </location>
</feature>
<dbReference type="EMBL" id="NHTK01001308">
    <property type="protein sequence ID" value="PPR00504.1"/>
    <property type="molecule type" value="Genomic_DNA"/>
</dbReference>
<comment type="caution">
    <text evidence="2">The sequence shown here is derived from an EMBL/GenBank/DDBJ whole genome shotgun (WGS) entry which is preliminary data.</text>
</comment>
<keyword evidence="1" id="KW-0472">Membrane</keyword>